<dbReference type="InParanoid" id="A0A2I4CYQ6"/>
<accession>A0A2I4CYQ6</accession>
<dbReference type="KEGG" id="alim:106533392"/>
<dbReference type="InterPro" id="IPR031643">
    <property type="entry name" value="DUF4708"/>
</dbReference>
<feature type="domain" description="DUF4708" evidence="1">
    <location>
        <begin position="8"/>
        <end position="236"/>
    </location>
</feature>
<protein>
    <submittedName>
        <fullName evidence="3">Uncharacterized protein C18orf63</fullName>
    </submittedName>
</protein>
<gene>
    <name evidence="3" type="primary">LOC106533392</name>
</gene>
<proteinExistence type="predicted"/>
<dbReference type="AlphaFoldDB" id="A0A2I4CYQ6"/>
<evidence type="ECO:0000259" key="1">
    <source>
        <dbReference type="Pfam" id="PF15813"/>
    </source>
</evidence>
<dbReference type="OrthoDB" id="6285995at2759"/>
<evidence type="ECO:0000313" key="3">
    <source>
        <dbReference type="RefSeq" id="XP_013885110.1"/>
    </source>
</evidence>
<dbReference type="STRING" id="52670.A0A2I4CYQ6"/>
<keyword evidence="2" id="KW-1185">Reference proteome</keyword>
<dbReference type="RefSeq" id="XP_013885110.1">
    <property type="nucleotide sequence ID" value="XM_014029656.1"/>
</dbReference>
<reference evidence="3" key="1">
    <citation type="submission" date="2025-08" db="UniProtKB">
        <authorList>
            <consortium name="RefSeq"/>
        </authorList>
    </citation>
    <scope>IDENTIFICATION</scope>
</reference>
<dbReference type="PANTHER" id="PTHR28495:SF1">
    <property type="entry name" value="GENE, 17266-RELATED"/>
    <property type="match status" value="1"/>
</dbReference>
<dbReference type="Proteomes" id="UP000192220">
    <property type="component" value="Unplaced"/>
</dbReference>
<dbReference type="Pfam" id="PF15813">
    <property type="entry name" value="DUF4708"/>
    <property type="match status" value="1"/>
</dbReference>
<dbReference type="GeneID" id="106533392"/>
<sequence length="238" mass="26962">MNGGKHRSLFFLGLPDLKKLVCVTLRLREEEDEELRSQQMKSCRELLLMFSDVLACPAPDSFSDITTVMAIQFYQRGFLQAFAQRNKLQLGSPQLVFPGDLQCSLSYSLVTRLAPRWNKAGLYLVAGKDFLSDRGRLSAVSLELSSSQGHLCLSLQAHILRLPPPTLQDFDLVPSVLQRFCCDPESILNPSSTGGTVWCHVLPSMRKGQIINISRQLPRDRPFRTYVDLQNHWTRLVQ</sequence>
<dbReference type="PANTHER" id="PTHR28495">
    <property type="entry name" value="HYPOTHETICAL PROTEIN LOC100359752"/>
    <property type="match status" value="1"/>
</dbReference>
<organism evidence="2 3">
    <name type="scientific">Austrofundulus limnaeus</name>
    <name type="common">Annual killifish</name>
    <dbReference type="NCBI Taxonomy" id="52670"/>
    <lineage>
        <taxon>Eukaryota</taxon>
        <taxon>Metazoa</taxon>
        <taxon>Chordata</taxon>
        <taxon>Craniata</taxon>
        <taxon>Vertebrata</taxon>
        <taxon>Euteleostomi</taxon>
        <taxon>Actinopterygii</taxon>
        <taxon>Neopterygii</taxon>
        <taxon>Teleostei</taxon>
        <taxon>Neoteleostei</taxon>
        <taxon>Acanthomorphata</taxon>
        <taxon>Ovalentaria</taxon>
        <taxon>Atherinomorphae</taxon>
        <taxon>Cyprinodontiformes</taxon>
        <taxon>Rivulidae</taxon>
        <taxon>Austrofundulus</taxon>
    </lineage>
</organism>
<evidence type="ECO:0000313" key="2">
    <source>
        <dbReference type="Proteomes" id="UP000192220"/>
    </source>
</evidence>
<name>A0A2I4CYQ6_AUSLI</name>